<dbReference type="SMART" id="SM00280">
    <property type="entry name" value="KAZAL"/>
    <property type="match status" value="1"/>
</dbReference>
<evidence type="ECO:0000259" key="7">
    <source>
        <dbReference type="PROSITE" id="PS50835"/>
    </source>
</evidence>
<dbReference type="Proteomes" id="UP000694871">
    <property type="component" value="Unplaced"/>
</dbReference>
<reference evidence="11" key="1">
    <citation type="submission" date="2025-08" db="UniProtKB">
        <authorList>
            <consortium name="RefSeq"/>
        </authorList>
    </citation>
    <scope>IDENTIFICATION</scope>
</reference>
<keyword evidence="4" id="KW-1015">Disulfide bond</keyword>
<dbReference type="SUPFAM" id="SSF48726">
    <property type="entry name" value="Immunoglobulin"/>
    <property type="match status" value="1"/>
</dbReference>
<dbReference type="GeneID" id="107112550"/>
<dbReference type="InterPro" id="IPR000867">
    <property type="entry name" value="IGFBP-like"/>
</dbReference>
<proteinExistence type="predicted"/>
<dbReference type="InterPro" id="IPR009030">
    <property type="entry name" value="Growth_fac_rcpt_cys_sf"/>
</dbReference>
<dbReference type="PROSITE" id="PS51465">
    <property type="entry name" value="KAZAL_2"/>
    <property type="match status" value="1"/>
</dbReference>
<evidence type="ECO:0000256" key="5">
    <source>
        <dbReference type="ARBA" id="ARBA00023319"/>
    </source>
</evidence>
<keyword evidence="2" id="KW-0964">Secreted</keyword>
<dbReference type="RefSeq" id="XP_015269190.1">
    <property type="nucleotide sequence ID" value="XM_015413704.1"/>
</dbReference>
<dbReference type="SUPFAM" id="SSF100895">
    <property type="entry name" value="Kazal-type serine protease inhibitors"/>
    <property type="match status" value="1"/>
</dbReference>
<evidence type="ECO:0000256" key="3">
    <source>
        <dbReference type="ARBA" id="ARBA00022729"/>
    </source>
</evidence>
<accession>A0ABM1K653</accession>
<dbReference type="PANTHER" id="PTHR14186">
    <property type="entry name" value="INSULIN-LIKE GROWTH FACTOR BINDING PROTEIN-RELATED"/>
    <property type="match status" value="1"/>
</dbReference>
<dbReference type="InterPro" id="IPR036058">
    <property type="entry name" value="Kazal_dom_sf"/>
</dbReference>
<evidence type="ECO:0000256" key="1">
    <source>
        <dbReference type="ARBA" id="ARBA00004613"/>
    </source>
</evidence>
<evidence type="ECO:0000256" key="4">
    <source>
        <dbReference type="ARBA" id="ARBA00023157"/>
    </source>
</evidence>
<dbReference type="Pfam" id="PF13927">
    <property type="entry name" value="Ig_3"/>
    <property type="match status" value="1"/>
</dbReference>
<comment type="subcellular location">
    <subcellularLocation>
        <location evidence="1">Secreted</location>
    </subcellularLocation>
</comment>
<dbReference type="PROSITE" id="PS50835">
    <property type="entry name" value="IG_LIKE"/>
    <property type="match status" value="1"/>
</dbReference>
<dbReference type="Pfam" id="PF00050">
    <property type="entry name" value="Kazal_1"/>
    <property type="match status" value="1"/>
</dbReference>
<dbReference type="InterPro" id="IPR002350">
    <property type="entry name" value="Kazal_dom"/>
</dbReference>
<feature type="domain" description="Kazal-like" evidence="9">
    <location>
        <begin position="88"/>
        <end position="153"/>
    </location>
</feature>
<dbReference type="GO" id="GO:0004867">
    <property type="term" value="F:serine-type endopeptidase inhibitor activity"/>
    <property type="evidence" value="ECO:0007669"/>
    <property type="project" value="UniProtKB-KW"/>
</dbReference>
<dbReference type="InterPro" id="IPR036179">
    <property type="entry name" value="Ig-like_dom_sf"/>
</dbReference>
<dbReference type="Gene3D" id="4.10.40.20">
    <property type="match status" value="1"/>
</dbReference>
<dbReference type="InterPro" id="IPR013783">
    <property type="entry name" value="Ig-like_fold"/>
</dbReference>
<dbReference type="Gene3D" id="2.60.40.10">
    <property type="entry name" value="Immunoglobulins"/>
    <property type="match status" value="1"/>
</dbReference>
<dbReference type="CDD" id="cd00104">
    <property type="entry name" value="KAZAL_FS"/>
    <property type="match status" value="1"/>
</dbReference>
<feature type="domain" description="Ig-like" evidence="7">
    <location>
        <begin position="155"/>
        <end position="239"/>
    </location>
</feature>
<dbReference type="PANTHER" id="PTHR14186:SF14">
    <property type="entry name" value="KAZAL-TYPE SERINE PROTEASE INHIBITOR DOMAIN-CONTAINING PROTEIN 1"/>
    <property type="match status" value="1"/>
</dbReference>
<dbReference type="Gene3D" id="3.30.60.30">
    <property type="match status" value="1"/>
</dbReference>
<evidence type="ECO:0000313" key="11">
    <source>
        <dbReference type="RefSeq" id="XP_015269190.1"/>
    </source>
</evidence>
<protein>
    <submittedName>
        <fullName evidence="11">Kazal-type serine protease inhibitor domain-containing protein 1-like</fullName>
    </submittedName>
</protein>
<dbReference type="InterPro" id="IPR007110">
    <property type="entry name" value="Ig-like_dom"/>
</dbReference>
<keyword evidence="10" id="KW-1185">Reference proteome</keyword>
<keyword evidence="11" id="KW-0722">Serine protease inhibitor</keyword>
<gene>
    <name evidence="11" type="primary">LOC107112550</name>
</gene>
<keyword evidence="5" id="KW-0393">Immunoglobulin domain</keyword>
<dbReference type="InterPro" id="IPR011390">
    <property type="entry name" value="IGFBP_rP_mac25"/>
</dbReference>
<evidence type="ECO:0000313" key="10">
    <source>
        <dbReference type="Proteomes" id="UP000694871"/>
    </source>
</evidence>
<evidence type="ECO:0000259" key="9">
    <source>
        <dbReference type="PROSITE" id="PS51465"/>
    </source>
</evidence>
<sequence>MKPLLVPAVLVALMQLSQSFSVWYHRGWLRLLREGDSCGNCEPERCAVPTNCRAGTVLDSCGCCPECANSEGQICDLDARSNFYGHCGDNLECQLDVEDIKSGEIPEPQCVCTSQESVCGPEGKTYENICQFHEAYAEKGANESIKHKGPCESAPVISLPPRDTQNFTGNDVIFGCEVSAFPMPHLEWKKKGNQMFLPGDDAHISIQARGGPRKYSITGWLQIQGIKKSDQGIYICQTK</sequence>
<dbReference type="Pfam" id="PF00219">
    <property type="entry name" value="IGFBP"/>
    <property type="match status" value="1"/>
</dbReference>
<feature type="chain" id="PRO_5045939250" evidence="6">
    <location>
        <begin position="20"/>
        <end position="239"/>
    </location>
</feature>
<evidence type="ECO:0000259" key="8">
    <source>
        <dbReference type="PROSITE" id="PS51323"/>
    </source>
</evidence>
<feature type="domain" description="IGFBP N-terminal" evidence="8">
    <location>
        <begin position="34"/>
        <end position="113"/>
    </location>
</feature>
<dbReference type="SUPFAM" id="SSF57184">
    <property type="entry name" value="Growth factor receptor domain"/>
    <property type="match status" value="1"/>
</dbReference>
<name>A0ABM1K653_GEKJA</name>
<feature type="non-terminal residue" evidence="11">
    <location>
        <position position="239"/>
    </location>
</feature>
<evidence type="ECO:0000256" key="6">
    <source>
        <dbReference type="SAM" id="SignalP"/>
    </source>
</evidence>
<keyword evidence="3 6" id="KW-0732">Signal</keyword>
<keyword evidence="11" id="KW-0646">Protease inhibitor</keyword>
<organism evidence="10 11">
    <name type="scientific">Gekko japonicus</name>
    <name type="common">Schlegel's Japanese gecko</name>
    <dbReference type="NCBI Taxonomy" id="146911"/>
    <lineage>
        <taxon>Eukaryota</taxon>
        <taxon>Metazoa</taxon>
        <taxon>Chordata</taxon>
        <taxon>Craniata</taxon>
        <taxon>Vertebrata</taxon>
        <taxon>Euteleostomi</taxon>
        <taxon>Lepidosauria</taxon>
        <taxon>Squamata</taxon>
        <taxon>Bifurcata</taxon>
        <taxon>Gekkota</taxon>
        <taxon>Gekkonidae</taxon>
        <taxon>Gekkoninae</taxon>
        <taxon>Gekko</taxon>
    </lineage>
</organism>
<evidence type="ECO:0000256" key="2">
    <source>
        <dbReference type="ARBA" id="ARBA00022525"/>
    </source>
</evidence>
<dbReference type="PROSITE" id="PS51323">
    <property type="entry name" value="IGFBP_N_2"/>
    <property type="match status" value="1"/>
</dbReference>
<feature type="signal peptide" evidence="6">
    <location>
        <begin position="1"/>
        <end position="19"/>
    </location>
</feature>